<dbReference type="Pfam" id="PF00005">
    <property type="entry name" value="ABC_tran"/>
    <property type="match status" value="1"/>
</dbReference>
<reference evidence="5" key="1">
    <citation type="submission" date="2020-12" db="EMBL/GenBank/DDBJ databases">
        <title>Clostridium thailandense sp. nov., a novel acetogenic bacterium isolated from peat land soil in Thailand.</title>
        <authorList>
            <person name="Chaikitkaew S."/>
            <person name="Birkeland N.K."/>
        </authorList>
    </citation>
    <scope>NUCLEOTIDE SEQUENCE</scope>
    <source>
        <strain evidence="5">DSM 17425</strain>
    </source>
</reference>
<evidence type="ECO:0000313" key="5">
    <source>
        <dbReference type="EMBL" id="MBI6874198.1"/>
    </source>
</evidence>
<evidence type="ECO:0000259" key="4">
    <source>
        <dbReference type="PROSITE" id="PS50893"/>
    </source>
</evidence>
<dbReference type="PROSITE" id="PS50893">
    <property type="entry name" value="ABC_TRANSPORTER_2"/>
    <property type="match status" value="1"/>
</dbReference>
<dbReference type="GO" id="GO:0016887">
    <property type="term" value="F:ATP hydrolysis activity"/>
    <property type="evidence" value="ECO:0007669"/>
    <property type="project" value="InterPro"/>
</dbReference>
<dbReference type="GO" id="GO:0140359">
    <property type="term" value="F:ABC-type transporter activity"/>
    <property type="evidence" value="ECO:0007669"/>
    <property type="project" value="UniProtKB-ARBA"/>
</dbReference>
<name>A0A934M641_9CLOT</name>
<dbReference type="InterPro" id="IPR050093">
    <property type="entry name" value="ABC_SmlMolc_Importer"/>
</dbReference>
<dbReference type="GO" id="GO:0043190">
    <property type="term" value="C:ATP-binding cassette (ABC) transporter complex"/>
    <property type="evidence" value="ECO:0007669"/>
    <property type="project" value="UniProtKB-ARBA"/>
</dbReference>
<dbReference type="EMBL" id="JAEEGB010000019">
    <property type="protein sequence ID" value="MBI6874198.1"/>
    <property type="molecule type" value="Genomic_DNA"/>
</dbReference>
<dbReference type="Proteomes" id="UP000622687">
    <property type="component" value="Unassembled WGS sequence"/>
</dbReference>
<dbReference type="SMART" id="SM00382">
    <property type="entry name" value="AAA"/>
    <property type="match status" value="1"/>
</dbReference>
<comment type="caution">
    <text evidence="5">The sequence shown here is derived from an EMBL/GenBank/DDBJ whole genome shotgun (WGS) entry which is preliminary data.</text>
</comment>
<dbReference type="InterPro" id="IPR003593">
    <property type="entry name" value="AAA+_ATPase"/>
</dbReference>
<dbReference type="SUPFAM" id="SSF50331">
    <property type="entry name" value="MOP-like"/>
    <property type="match status" value="1"/>
</dbReference>
<dbReference type="PANTHER" id="PTHR42781:SF4">
    <property type="entry name" value="SPERMIDINE_PUTRESCINE IMPORT ATP-BINDING PROTEIN POTA"/>
    <property type="match status" value="1"/>
</dbReference>
<feature type="domain" description="ABC transporter" evidence="4">
    <location>
        <begin position="4"/>
        <end position="234"/>
    </location>
</feature>
<evidence type="ECO:0000313" key="6">
    <source>
        <dbReference type="Proteomes" id="UP000622687"/>
    </source>
</evidence>
<dbReference type="InterPro" id="IPR003439">
    <property type="entry name" value="ABC_transporter-like_ATP-bd"/>
</dbReference>
<organism evidence="5 6">
    <name type="scientific">Clostridium aciditolerans</name>
    <dbReference type="NCBI Taxonomy" id="339861"/>
    <lineage>
        <taxon>Bacteria</taxon>
        <taxon>Bacillati</taxon>
        <taxon>Bacillota</taxon>
        <taxon>Clostridia</taxon>
        <taxon>Eubacteriales</taxon>
        <taxon>Clostridiaceae</taxon>
        <taxon>Clostridium</taxon>
    </lineage>
</organism>
<sequence>MSYLVIKDVEKSFGDLKVLKKTSLSIEKGKLITLLGPSGSGKSTLLKSIAGLESIDCGSIMVDGVDITNMEPRKRDVGMVFQQYVLFPNMNVYENIAFGLKLRKMSKNDIDKKVKEALSLVELENKMHAYPHELSGGQQQRVALARSIILEPKILLFDEPLSALDRKIRKNLQMQIKKIQRELDITSVFVTHDQEEAMIISDEVYVMNNGIIEQSGTPKEIYNNPKTSFVARFIGTYNVLNKNEFEQHFKIGINTNEVAIRPEVIQITKEELGEEAEYKLKGCEVTDVSVIGNIIRYEARKDDLIMNIDAINNDIKGSEDIKLGDKVNIFVPKKQCIFLSA</sequence>
<evidence type="ECO:0000256" key="1">
    <source>
        <dbReference type="ARBA" id="ARBA00022448"/>
    </source>
</evidence>
<accession>A0A934M641</accession>
<keyword evidence="3 5" id="KW-0067">ATP-binding</keyword>
<dbReference type="FunFam" id="3.40.50.300:FF:000042">
    <property type="entry name" value="Maltose/maltodextrin ABC transporter, ATP-binding protein"/>
    <property type="match status" value="1"/>
</dbReference>
<evidence type="ECO:0000256" key="3">
    <source>
        <dbReference type="ARBA" id="ARBA00022840"/>
    </source>
</evidence>
<keyword evidence="2" id="KW-0547">Nucleotide-binding</keyword>
<evidence type="ECO:0000256" key="2">
    <source>
        <dbReference type="ARBA" id="ARBA00022741"/>
    </source>
</evidence>
<dbReference type="PANTHER" id="PTHR42781">
    <property type="entry name" value="SPERMIDINE/PUTRESCINE IMPORT ATP-BINDING PROTEIN POTA"/>
    <property type="match status" value="1"/>
</dbReference>
<protein>
    <submittedName>
        <fullName evidence="5">ABC transporter ATP-binding protein</fullName>
    </submittedName>
</protein>
<proteinExistence type="predicted"/>
<dbReference type="GO" id="GO:0005524">
    <property type="term" value="F:ATP binding"/>
    <property type="evidence" value="ECO:0007669"/>
    <property type="project" value="UniProtKB-KW"/>
</dbReference>
<dbReference type="RefSeq" id="WP_211143602.1">
    <property type="nucleotide sequence ID" value="NZ_JAEEGB010000019.1"/>
</dbReference>
<dbReference type="InterPro" id="IPR027417">
    <property type="entry name" value="P-loop_NTPase"/>
</dbReference>
<dbReference type="InterPro" id="IPR017871">
    <property type="entry name" value="ABC_transporter-like_CS"/>
</dbReference>
<keyword evidence="6" id="KW-1185">Reference proteome</keyword>
<dbReference type="SUPFAM" id="SSF52540">
    <property type="entry name" value="P-loop containing nucleoside triphosphate hydrolases"/>
    <property type="match status" value="1"/>
</dbReference>
<gene>
    <name evidence="5" type="ORF">I6U51_16055</name>
</gene>
<dbReference type="PROSITE" id="PS00211">
    <property type="entry name" value="ABC_TRANSPORTER_1"/>
    <property type="match status" value="1"/>
</dbReference>
<keyword evidence="1" id="KW-0813">Transport</keyword>
<dbReference type="Gene3D" id="3.40.50.300">
    <property type="entry name" value="P-loop containing nucleotide triphosphate hydrolases"/>
    <property type="match status" value="1"/>
</dbReference>
<dbReference type="AlphaFoldDB" id="A0A934M641"/>
<dbReference type="InterPro" id="IPR008995">
    <property type="entry name" value="Mo/tungstate-bd_C_term_dom"/>
</dbReference>